<feature type="compositionally biased region" description="Acidic residues" evidence="1">
    <location>
        <begin position="24"/>
        <end position="34"/>
    </location>
</feature>
<protein>
    <submittedName>
        <fullName evidence="2">Uncharacterized protein</fullName>
    </submittedName>
</protein>
<dbReference type="Proteomes" id="UP000766550">
    <property type="component" value="Unassembled WGS sequence"/>
</dbReference>
<evidence type="ECO:0000256" key="1">
    <source>
        <dbReference type="SAM" id="MobiDB-lite"/>
    </source>
</evidence>
<comment type="caution">
    <text evidence="2">The sequence shown here is derived from an EMBL/GenBank/DDBJ whole genome shotgun (WGS) entry which is preliminary data.</text>
</comment>
<keyword evidence="3" id="KW-1185">Reference proteome</keyword>
<evidence type="ECO:0000313" key="2">
    <source>
        <dbReference type="EMBL" id="MBV0923114.1"/>
    </source>
</evidence>
<reference evidence="2 3" key="1">
    <citation type="submission" date="2021-06" db="EMBL/GenBank/DDBJ databases">
        <title>New haloarchaea isolates fom saline soil.</title>
        <authorList>
            <person name="Duran-Viseras A."/>
            <person name="Sanchez-Porro C.S."/>
            <person name="Ventosa A."/>
        </authorList>
    </citation>
    <scope>NUCLEOTIDE SEQUENCE [LARGE SCALE GENOMIC DNA]</scope>
    <source>
        <strain evidence="2 3">JCM 183640</strain>
    </source>
</reference>
<name>A0A8J8C3I8_9EURY</name>
<evidence type="ECO:0000313" key="3">
    <source>
        <dbReference type="Proteomes" id="UP000766550"/>
    </source>
</evidence>
<dbReference type="AlphaFoldDB" id="A0A8J8C3I8"/>
<gene>
    <name evidence="2" type="ORF">KTS45_02780</name>
</gene>
<proteinExistence type="predicted"/>
<feature type="compositionally biased region" description="Basic and acidic residues" evidence="1">
    <location>
        <begin position="35"/>
        <end position="44"/>
    </location>
</feature>
<accession>A0A8J8C3I8</accession>
<feature type="region of interest" description="Disordered" evidence="1">
    <location>
        <begin position="1"/>
        <end position="45"/>
    </location>
</feature>
<dbReference type="EMBL" id="JAHQXF010000001">
    <property type="protein sequence ID" value="MBV0923114.1"/>
    <property type="molecule type" value="Genomic_DNA"/>
</dbReference>
<feature type="compositionally biased region" description="Polar residues" evidence="1">
    <location>
        <begin position="1"/>
        <end position="14"/>
    </location>
</feature>
<organism evidence="2 3">
    <name type="scientific">Haloarcula limicola</name>
    <dbReference type="NCBI Taxonomy" id="1429915"/>
    <lineage>
        <taxon>Archaea</taxon>
        <taxon>Methanobacteriati</taxon>
        <taxon>Methanobacteriota</taxon>
        <taxon>Stenosarchaea group</taxon>
        <taxon>Halobacteria</taxon>
        <taxon>Halobacteriales</taxon>
        <taxon>Haloarculaceae</taxon>
        <taxon>Haloarcula</taxon>
    </lineage>
</organism>
<sequence>MTRIVTRNVSNQRQAPRGRRDGDVGDTDGDLDDSSDGRDDHLDGVEDGCGCTEIWEHLSEQRDGDAD</sequence>